<comment type="caution">
    <text evidence="1">The sequence shown here is derived from an EMBL/GenBank/DDBJ whole genome shotgun (WGS) entry which is preliminary data.</text>
</comment>
<reference evidence="1" key="1">
    <citation type="submission" date="2019-11" db="EMBL/GenBank/DDBJ databases">
        <authorList>
            <person name="Liu Y."/>
            <person name="Hou J."/>
            <person name="Li T.-Q."/>
            <person name="Guan C.-H."/>
            <person name="Wu X."/>
            <person name="Wu H.-Z."/>
            <person name="Ling F."/>
            <person name="Zhang R."/>
            <person name="Shi X.-G."/>
            <person name="Ren J.-P."/>
            <person name="Chen E.-F."/>
            <person name="Sun J.-M."/>
        </authorList>
    </citation>
    <scope>NUCLEOTIDE SEQUENCE</scope>
    <source>
        <strain evidence="1">Adult_tree_wgs_1</strain>
        <tissue evidence="1">Leaves</tissue>
    </source>
</reference>
<organism evidence="1 2">
    <name type="scientific">Rhododendron simsii</name>
    <name type="common">Sims's rhododendron</name>
    <dbReference type="NCBI Taxonomy" id="118357"/>
    <lineage>
        <taxon>Eukaryota</taxon>
        <taxon>Viridiplantae</taxon>
        <taxon>Streptophyta</taxon>
        <taxon>Embryophyta</taxon>
        <taxon>Tracheophyta</taxon>
        <taxon>Spermatophyta</taxon>
        <taxon>Magnoliopsida</taxon>
        <taxon>eudicotyledons</taxon>
        <taxon>Gunneridae</taxon>
        <taxon>Pentapetalae</taxon>
        <taxon>asterids</taxon>
        <taxon>Ericales</taxon>
        <taxon>Ericaceae</taxon>
        <taxon>Ericoideae</taxon>
        <taxon>Rhodoreae</taxon>
        <taxon>Rhododendron</taxon>
    </lineage>
</organism>
<dbReference type="AlphaFoldDB" id="A0A834HHF3"/>
<name>A0A834HHF3_RHOSS</name>
<dbReference type="OrthoDB" id="1112541at2759"/>
<dbReference type="PANTHER" id="PTHR33018">
    <property type="entry name" value="OS10G0338966 PROTEIN-RELATED"/>
    <property type="match status" value="1"/>
</dbReference>
<protein>
    <submittedName>
        <fullName evidence="1">Uncharacterized protein</fullName>
    </submittedName>
</protein>
<proteinExistence type="predicted"/>
<evidence type="ECO:0000313" key="1">
    <source>
        <dbReference type="EMBL" id="KAF7154234.1"/>
    </source>
</evidence>
<dbReference type="PANTHER" id="PTHR33018:SF34">
    <property type="entry name" value="OS02G0472350 PROTEIN"/>
    <property type="match status" value="1"/>
</dbReference>
<evidence type="ECO:0000313" key="2">
    <source>
        <dbReference type="Proteomes" id="UP000626092"/>
    </source>
</evidence>
<sequence>MAPSKELSRDLHRNQTLSQEIPETLLDVVPNSPATNAAHTIESQKLKRKRGPTKLKTIVVDGGSRIEVKFDENSQPIGDGSIKLSSFLGPLVREIVPYRLSDWRKLPSGLAAVLWQSIQVRFNLHEEWHRDMCFQRMVEDFVKEKTSAAFKVKSEKFQEMRKTQLELQHTLSRKGYARLTAELNDMEKIELDTQSSPSTNLKEDPLSKVMGLERNGHVRTFGKGVTKTKLTILSQMNGQMAEIREENVQCKSEIARTWNEIDELKKNQVSSL</sequence>
<dbReference type="Proteomes" id="UP000626092">
    <property type="component" value="Unassembled WGS sequence"/>
</dbReference>
<accession>A0A834HHF3</accession>
<gene>
    <name evidence="1" type="ORF">RHSIM_Rhsim01G0098700</name>
</gene>
<dbReference type="EMBL" id="WJXA01000001">
    <property type="protein sequence ID" value="KAF7154234.1"/>
    <property type="molecule type" value="Genomic_DNA"/>
</dbReference>
<keyword evidence="2" id="KW-1185">Reference proteome</keyword>